<dbReference type="AlphaFoldDB" id="A0A239B447"/>
<reference evidence="8 9" key="1">
    <citation type="submission" date="2017-06" db="EMBL/GenBank/DDBJ databases">
        <authorList>
            <person name="Kim H.J."/>
            <person name="Triplett B.A."/>
        </authorList>
    </citation>
    <scope>NUCLEOTIDE SEQUENCE [LARGE SCALE GENOMIC DNA]</scope>
    <source>
        <strain evidence="8 9">DSM 44272</strain>
    </source>
</reference>
<dbReference type="RefSeq" id="WP_089339106.1">
    <property type="nucleotide sequence ID" value="NZ_FZNO01000077.1"/>
</dbReference>
<keyword evidence="4 6" id="KW-0238">DNA-binding</keyword>
<evidence type="ECO:0000256" key="7">
    <source>
        <dbReference type="SAM" id="MobiDB-lite"/>
    </source>
</evidence>
<dbReference type="InterPro" id="IPR001207">
    <property type="entry name" value="Transposase_mutator"/>
</dbReference>
<accession>A0A239B447</accession>
<dbReference type="Proteomes" id="UP000198403">
    <property type="component" value="Unassembled WGS sequence"/>
</dbReference>
<proteinExistence type="inferred from homology"/>
<evidence type="ECO:0000313" key="9">
    <source>
        <dbReference type="Proteomes" id="UP000198403"/>
    </source>
</evidence>
<keyword evidence="9" id="KW-1185">Reference proteome</keyword>
<comment type="function">
    <text evidence="1 6">Required for the transposition of the insertion element.</text>
</comment>
<evidence type="ECO:0000256" key="4">
    <source>
        <dbReference type="ARBA" id="ARBA00023125"/>
    </source>
</evidence>
<dbReference type="Pfam" id="PF00872">
    <property type="entry name" value="Transposase_mut"/>
    <property type="match status" value="1"/>
</dbReference>
<keyword evidence="5 6" id="KW-0233">DNA recombination</keyword>
<comment type="similarity">
    <text evidence="2 6">Belongs to the transposase mutator family.</text>
</comment>
<evidence type="ECO:0000256" key="1">
    <source>
        <dbReference type="ARBA" id="ARBA00002190"/>
    </source>
</evidence>
<gene>
    <name evidence="8" type="ORF">SAMN06272737_1771</name>
</gene>
<keyword evidence="6" id="KW-0814">Transposable element</keyword>
<protein>
    <recommendedName>
        <fullName evidence="6">Mutator family transposase</fullName>
    </recommendedName>
</protein>
<name>A0A239B447_9ACTN</name>
<evidence type="ECO:0000313" key="8">
    <source>
        <dbReference type="EMBL" id="SNS01998.1"/>
    </source>
</evidence>
<dbReference type="OrthoDB" id="9793302at2"/>
<keyword evidence="3 6" id="KW-0815">Transposition</keyword>
<dbReference type="GO" id="GO:0006313">
    <property type="term" value="P:DNA transposition"/>
    <property type="evidence" value="ECO:0007669"/>
    <property type="project" value="UniProtKB-UniRule"/>
</dbReference>
<sequence>MTKKYQNDKIDTPVGDGFAVPERVNVAMAEIAGSMREGLLALAVGTGLQVMQVLMEADVTALAGPKGKHDPDRTAVRHGTERGSVTLGGRRVPVSRPRVRAADGSGELPVPSYELFSSTELLGAMAMERMLAGLSTRRYPIGLEPVGEQVAAAASSTSKSAVSRKFVAMTETALADLLAADLTGLDLIALMIDGVHFGESCCVVALGIDADGTKHPLALVEGATENATVVTDLLTGLRDRGLDVTRPILVGIDGAKALRKAVADVFDHPVIQRCQLHKIRNVQDRLPQRLRGPVGKKMRAAYHANSALEAEAALTALARELDKTHPGAAASLREGLAETLTVLRLGVPPTLARTLRSTNAIESMISICRTHSANVKRWRDGQMALRWCAAGMVEAGKQFRRVNGHLHLAKLRAALDAEIAGTVTPVMHDGEVVAA</sequence>
<feature type="compositionally biased region" description="Basic and acidic residues" evidence="7">
    <location>
        <begin position="67"/>
        <end position="81"/>
    </location>
</feature>
<feature type="region of interest" description="Disordered" evidence="7">
    <location>
        <begin position="63"/>
        <end position="89"/>
    </location>
</feature>
<evidence type="ECO:0000256" key="2">
    <source>
        <dbReference type="ARBA" id="ARBA00010961"/>
    </source>
</evidence>
<evidence type="ECO:0000256" key="3">
    <source>
        <dbReference type="ARBA" id="ARBA00022578"/>
    </source>
</evidence>
<dbReference type="PANTHER" id="PTHR33217:SF7">
    <property type="entry name" value="TRANSPOSASE FOR INSERTION SEQUENCE ELEMENT IS1081"/>
    <property type="match status" value="1"/>
</dbReference>
<dbReference type="GO" id="GO:0003677">
    <property type="term" value="F:DNA binding"/>
    <property type="evidence" value="ECO:0007669"/>
    <property type="project" value="UniProtKB-UniRule"/>
</dbReference>
<dbReference type="PANTHER" id="PTHR33217">
    <property type="entry name" value="TRANSPOSASE FOR INSERTION SEQUENCE ELEMENT IS1081"/>
    <property type="match status" value="1"/>
</dbReference>
<evidence type="ECO:0000256" key="5">
    <source>
        <dbReference type="ARBA" id="ARBA00023172"/>
    </source>
</evidence>
<organism evidence="8 9">
    <name type="scientific">Blastococcus mobilis</name>
    <dbReference type="NCBI Taxonomy" id="1938746"/>
    <lineage>
        <taxon>Bacteria</taxon>
        <taxon>Bacillati</taxon>
        <taxon>Actinomycetota</taxon>
        <taxon>Actinomycetes</taxon>
        <taxon>Geodermatophilales</taxon>
        <taxon>Geodermatophilaceae</taxon>
        <taxon>Blastococcus</taxon>
    </lineage>
</organism>
<dbReference type="EMBL" id="FZNO01000077">
    <property type="protein sequence ID" value="SNS01998.1"/>
    <property type="molecule type" value="Genomic_DNA"/>
</dbReference>
<evidence type="ECO:0000256" key="6">
    <source>
        <dbReference type="RuleBase" id="RU365089"/>
    </source>
</evidence>
<dbReference type="GO" id="GO:0004803">
    <property type="term" value="F:transposase activity"/>
    <property type="evidence" value="ECO:0007669"/>
    <property type="project" value="UniProtKB-UniRule"/>
</dbReference>
<dbReference type="NCBIfam" id="NF033543">
    <property type="entry name" value="transpos_IS256"/>
    <property type="match status" value="1"/>
</dbReference>